<sequence>MRALIRLILPAVLVMAMTAGSADEGPRLLLGEDPDTGETASIGVVLADTVARGSYSLGGWVMCLNRPGSVTIDKIDLVGPDGGIVLQAFSSRLQSRTRAMIGNAEQPLTEVGFPARSPAVTTVCAKENQDTLLTELGLQYGKTGDATAHSEGVRLTYTSSGRQRTVDFALDVRLCAPDDTDTEQCRDLFKELRSPDQG</sequence>
<feature type="signal peptide" evidence="1">
    <location>
        <begin position="1"/>
        <end position="22"/>
    </location>
</feature>
<dbReference type="EMBL" id="BMNT01000006">
    <property type="protein sequence ID" value="GGK73479.1"/>
    <property type="molecule type" value="Genomic_DNA"/>
</dbReference>
<keyword evidence="1" id="KW-0732">Signal</keyword>
<protein>
    <recommendedName>
        <fullName evidence="4">Secreted protein</fullName>
    </recommendedName>
</protein>
<organism evidence="2 3">
    <name type="scientific">Sphaerisporangium melleum</name>
    <dbReference type="NCBI Taxonomy" id="321316"/>
    <lineage>
        <taxon>Bacteria</taxon>
        <taxon>Bacillati</taxon>
        <taxon>Actinomycetota</taxon>
        <taxon>Actinomycetes</taxon>
        <taxon>Streptosporangiales</taxon>
        <taxon>Streptosporangiaceae</taxon>
        <taxon>Sphaerisporangium</taxon>
    </lineage>
</organism>
<evidence type="ECO:0000256" key="1">
    <source>
        <dbReference type="SAM" id="SignalP"/>
    </source>
</evidence>
<evidence type="ECO:0000313" key="3">
    <source>
        <dbReference type="Proteomes" id="UP000645217"/>
    </source>
</evidence>
<dbReference type="RefSeq" id="WP_189162219.1">
    <property type="nucleotide sequence ID" value="NZ_BMNT01000006.1"/>
</dbReference>
<proteinExistence type="predicted"/>
<name>A0A917QX44_9ACTN</name>
<feature type="chain" id="PRO_5036862036" description="Secreted protein" evidence="1">
    <location>
        <begin position="23"/>
        <end position="198"/>
    </location>
</feature>
<evidence type="ECO:0000313" key="2">
    <source>
        <dbReference type="EMBL" id="GGK73479.1"/>
    </source>
</evidence>
<accession>A0A917QX44</accession>
<evidence type="ECO:0008006" key="4">
    <source>
        <dbReference type="Google" id="ProtNLM"/>
    </source>
</evidence>
<reference evidence="2" key="2">
    <citation type="submission" date="2020-09" db="EMBL/GenBank/DDBJ databases">
        <authorList>
            <person name="Sun Q."/>
            <person name="Ohkuma M."/>
        </authorList>
    </citation>
    <scope>NUCLEOTIDE SEQUENCE</scope>
    <source>
        <strain evidence="2">JCM 13064</strain>
    </source>
</reference>
<comment type="caution">
    <text evidence="2">The sequence shown here is derived from an EMBL/GenBank/DDBJ whole genome shotgun (WGS) entry which is preliminary data.</text>
</comment>
<reference evidence="2" key="1">
    <citation type="journal article" date="2014" name="Int. J. Syst. Evol. Microbiol.">
        <title>Complete genome sequence of Corynebacterium casei LMG S-19264T (=DSM 44701T), isolated from a smear-ripened cheese.</title>
        <authorList>
            <consortium name="US DOE Joint Genome Institute (JGI-PGF)"/>
            <person name="Walter F."/>
            <person name="Albersmeier A."/>
            <person name="Kalinowski J."/>
            <person name="Ruckert C."/>
        </authorList>
    </citation>
    <scope>NUCLEOTIDE SEQUENCE</scope>
    <source>
        <strain evidence="2">JCM 13064</strain>
    </source>
</reference>
<dbReference type="Proteomes" id="UP000645217">
    <property type="component" value="Unassembled WGS sequence"/>
</dbReference>
<keyword evidence="3" id="KW-1185">Reference proteome</keyword>
<gene>
    <name evidence="2" type="ORF">GCM10007964_15380</name>
</gene>
<dbReference type="AlphaFoldDB" id="A0A917QX44"/>